<dbReference type="Pfam" id="PF13517">
    <property type="entry name" value="FG-GAP_3"/>
    <property type="match status" value="2"/>
</dbReference>
<evidence type="ECO:0000259" key="3">
    <source>
        <dbReference type="Pfam" id="PF08924"/>
    </source>
</evidence>
<dbReference type="EMBL" id="JACHNH010000001">
    <property type="protein sequence ID" value="MBB4764788.1"/>
    <property type="molecule type" value="Genomic_DNA"/>
</dbReference>
<proteinExistence type="predicted"/>
<evidence type="ECO:0000256" key="1">
    <source>
        <dbReference type="ARBA" id="ARBA00022729"/>
    </source>
</evidence>
<evidence type="ECO:0000256" key="2">
    <source>
        <dbReference type="SAM" id="SignalP"/>
    </source>
</evidence>
<dbReference type="InterPro" id="IPR006311">
    <property type="entry name" value="TAT_signal"/>
</dbReference>
<reference evidence="4 5" key="1">
    <citation type="submission" date="2020-08" db="EMBL/GenBank/DDBJ databases">
        <title>Sequencing the genomes of 1000 actinobacteria strains.</title>
        <authorList>
            <person name="Klenk H.-P."/>
        </authorList>
    </citation>
    <scope>NUCLEOTIDE SEQUENCE [LARGE SCALE GENOMIC DNA]</scope>
    <source>
        <strain evidence="4 5">DSM 43149</strain>
    </source>
</reference>
<dbReference type="Pfam" id="PF08924">
    <property type="entry name" value="Rv2525c_GlyHyd-like"/>
    <property type="match status" value="1"/>
</dbReference>
<keyword evidence="5" id="KW-1185">Reference proteome</keyword>
<evidence type="ECO:0000313" key="4">
    <source>
        <dbReference type="EMBL" id="MBB4764788.1"/>
    </source>
</evidence>
<evidence type="ECO:0000313" key="5">
    <source>
        <dbReference type="Proteomes" id="UP000578112"/>
    </source>
</evidence>
<dbReference type="SUPFAM" id="SSF51445">
    <property type="entry name" value="(Trans)glycosidases"/>
    <property type="match status" value="1"/>
</dbReference>
<dbReference type="InterPro" id="IPR017853">
    <property type="entry name" value="GH"/>
</dbReference>
<name>A0A7W7I1J8_9ACTN</name>
<dbReference type="SUPFAM" id="SSF69318">
    <property type="entry name" value="Integrin alpha N-terminal domain"/>
    <property type="match status" value="1"/>
</dbReference>
<comment type="caution">
    <text evidence="4">The sequence shown here is derived from an EMBL/GenBank/DDBJ whole genome shotgun (WGS) entry which is preliminary data.</text>
</comment>
<dbReference type="InterPro" id="IPR028994">
    <property type="entry name" value="Integrin_alpha_N"/>
</dbReference>
<dbReference type="AlphaFoldDB" id="A0A7W7I1J8"/>
<dbReference type="Proteomes" id="UP000578112">
    <property type="component" value="Unassembled WGS sequence"/>
</dbReference>
<dbReference type="Gene3D" id="2.130.10.130">
    <property type="entry name" value="Integrin alpha, N-terminal"/>
    <property type="match status" value="1"/>
</dbReference>
<organism evidence="4 5">
    <name type="scientific">Actinoplanes digitatis</name>
    <dbReference type="NCBI Taxonomy" id="1868"/>
    <lineage>
        <taxon>Bacteria</taxon>
        <taxon>Bacillati</taxon>
        <taxon>Actinomycetota</taxon>
        <taxon>Actinomycetes</taxon>
        <taxon>Micromonosporales</taxon>
        <taxon>Micromonosporaceae</taxon>
        <taxon>Actinoplanes</taxon>
    </lineage>
</organism>
<dbReference type="PANTHER" id="PTHR46580:SF4">
    <property type="entry name" value="ATP_GTP-BINDING PROTEIN"/>
    <property type="match status" value="1"/>
</dbReference>
<feature type="chain" id="PRO_5039455921" description="Rv2525c-like glycoside hydrolase-like domain-containing protein" evidence="2">
    <location>
        <begin position="33"/>
        <end position="529"/>
    </location>
</feature>
<dbReference type="InterPro" id="IPR013517">
    <property type="entry name" value="FG-GAP"/>
</dbReference>
<keyword evidence="1 2" id="KW-0732">Signal</keyword>
<accession>A0A7W7I1J8</accession>
<sequence>MVVRPGRRALLTVSSVLVLVTASAGWAAPAAAAAPSAQPGSFTGYGFDACTAPSSAAMQAWLSSPYRAVGVYFGGNNRGCAQPNLTAAWVAEQQAAGWHLIPLYVGPQASCTTSNKRYRIDDTQAAAQGRATAEDAVTQARSLGLPADSVLIYDMEAYRTDDAACREGVLSFMSAWTARLHDNGYLSGFYSSMSSGVADQVNAYNRAGYVRPDYLDFARWDQVATVTDAALPAGYWSPRRRIKQYRGDHDETWGGVTINIDNDYLDVAPLPRTGFADFDASGWSDLLARTTSGGALVLYPGNGTLLDTAAARTLSGGWSAMSAIIRIGDLNRDGREDVVARESATGDLWFYPGTGSGFGTRKRIGIGGWNGMRELTAIGDFNRDGYPDLLAAKTSDGKLYLYPGAAGVTLGPRVVVGTGGWNTMSELAGVGDFNADGYQDFAARLTSTGALYLYPGRTGGFAARRQIGISGWNGMRDLVGAGDFNRDGRTDLAAVQTSTGYVFLYPGNGTTLQARIRLATGFTGRTPMA</sequence>
<feature type="domain" description="Rv2525c-like glycoside hydrolase-like" evidence="3">
    <location>
        <begin position="59"/>
        <end position="264"/>
    </location>
</feature>
<dbReference type="PANTHER" id="PTHR46580">
    <property type="entry name" value="SENSOR KINASE-RELATED"/>
    <property type="match status" value="1"/>
</dbReference>
<gene>
    <name evidence="4" type="ORF">BJ971_005344</name>
</gene>
<dbReference type="PROSITE" id="PS51318">
    <property type="entry name" value="TAT"/>
    <property type="match status" value="1"/>
</dbReference>
<dbReference type="InterPro" id="IPR015020">
    <property type="entry name" value="Rv2525c-like_Glyco_Hydro-like"/>
</dbReference>
<dbReference type="Gene3D" id="3.20.20.80">
    <property type="entry name" value="Glycosidases"/>
    <property type="match status" value="1"/>
</dbReference>
<protein>
    <recommendedName>
        <fullName evidence="3">Rv2525c-like glycoside hydrolase-like domain-containing protein</fullName>
    </recommendedName>
</protein>
<dbReference type="RefSeq" id="WP_184995939.1">
    <property type="nucleotide sequence ID" value="NZ_BOMK01000003.1"/>
</dbReference>
<feature type="signal peptide" evidence="2">
    <location>
        <begin position="1"/>
        <end position="32"/>
    </location>
</feature>